<comment type="similarity">
    <text evidence="2 6">Belongs to the 4-toluene sulfonate uptake permease (TSUP) (TC 2.A.102) family.</text>
</comment>
<evidence type="ECO:0000313" key="8">
    <source>
        <dbReference type="Proteomes" id="UP000522720"/>
    </source>
</evidence>
<gene>
    <name evidence="7" type="ORF">HF992_04190</name>
</gene>
<dbReference type="Pfam" id="PF01925">
    <property type="entry name" value="TauE"/>
    <property type="match status" value="1"/>
</dbReference>
<dbReference type="PANTHER" id="PTHR43701">
    <property type="entry name" value="MEMBRANE TRANSPORTER PROTEIN MJ0441-RELATED"/>
    <property type="match status" value="1"/>
</dbReference>
<dbReference type="GO" id="GO:0005886">
    <property type="term" value="C:plasma membrane"/>
    <property type="evidence" value="ECO:0007669"/>
    <property type="project" value="UniProtKB-SubCell"/>
</dbReference>
<dbReference type="AlphaFoldDB" id="A0A7X6MZ51"/>
<dbReference type="InterPro" id="IPR002781">
    <property type="entry name" value="TM_pro_TauE-like"/>
</dbReference>
<feature type="transmembrane region" description="Helical" evidence="6">
    <location>
        <begin position="137"/>
        <end position="158"/>
    </location>
</feature>
<keyword evidence="4 6" id="KW-1133">Transmembrane helix</keyword>
<evidence type="ECO:0000256" key="2">
    <source>
        <dbReference type="ARBA" id="ARBA00009142"/>
    </source>
</evidence>
<evidence type="ECO:0000313" key="7">
    <source>
        <dbReference type="EMBL" id="NKZ20051.1"/>
    </source>
</evidence>
<dbReference type="PANTHER" id="PTHR43701:SF2">
    <property type="entry name" value="MEMBRANE TRANSPORTER PROTEIN YJNA-RELATED"/>
    <property type="match status" value="1"/>
</dbReference>
<feature type="transmembrane region" description="Helical" evidence="6">
    <location>
        <begin position="104"/>
        <end position="125"/>
    </location>
</feature>
<keyword evidence="3 6" id="KW-0812">Transmembrane</keyword>
<dbReference type="Proteomes" id="UP000522720">
    <property type="component" value="Unassembled WGS sequence"/>
</dbReference>
<reference evidence="7 8" key="1">
    <citation type="submission" date="2020-04" db="EMBL/GenBank/DDBJ databases">
        <title>MicrobeNet Type strains.</title>
        <authorList>
            <person name="Nicholson A.C."/>
        </authorList>
    </citation>
    <scope>NUCLEOTIDE SEQUENCE [LARGE SCALE GENOMIC DNA]</scope>
    <source>
        <strain evidence="7 8">CCUG 69612</strain>
    </source>
</reference>
<comment type="caution">
    <text evidence="7">The sequence shown here is derived from an EMBL/GenBank/DDBJ whole genome shotgun (WGS) entry which is preliminary data.</text>
</comment>
<keyword evidence="6" id="KW-1003">Cell membrane</keyword>
<feature type="transmembrane region" description="Helical" evidence="6">
    <location>
        <begin position="178"/>
        <end position="197"/>
    </location>
</feature>
<evidence type="ECO:0000256" key="3">
    <source>
        <dbReference type="ARBA" id="ARBA00022692"/>
    </source>
</evidence>
<dbReference type="EMBL" id="JAAXPR010000005">
    <property type="protein sequence ID" value="NKZ20051.1"/>
    <property type="molecule type" value="Genomic_DNA"/>
</dbReference>
<comment type="subcellular location">
    <subcellularLocation>
        <location evidence="6">Cell membrane</location>
        <topology evidence="6">Multi-pass membrane protein</topology>
    </subcellularLocation>
    <subcellularLocation>
        <location evidence="1">Membrane</location>
        <topology evidence="1">Multi-pass membrane protein</topology>
    </subcellularLocation>
</comment>
<sequence>MTALLYGLIILLATCLGAITGAGGGAIIKPVFDLIGMDSASTIGVYSTIAVFSMCLSSLYKHSKSGQGFNKITMLLLAGGSLIGGYFGDRIFKALIQSFPNNRVTMIQAILLFLVLLAVLLFTLFKEHLPKLAIKAKAAIFGFGLAVGALSVFLGIGGGPLNVIVLLGFMSMTVKESTPYSIGMIFFAQMPKLLAIFGARSDTIFDLSLFPIIAVTAILGGYLGTQINHLLSEKQVTLMYRLMILSLLAICSFNIITNI</sequence>
<protein>
    <recommendedName>
        <fullName evidence="6">Probable membrane transporter protein</fullName>
    </recommendedName>
</protein>
<feature type="transmembrane region" description="Helical" evidence="6">
    <location>
        <begin position="72"/>
        <end position="92"/>
    </location>
</feature>
<feature type="transmembrane region" description="Helical" evidence="6">
    <location>
        <begin position="40"/>
        <end position="60"/>
    </location>
</feature>
<evidence type="ECO:0000256" key="6">
    <source>
        <dbReference type="RuleBase" id="RU363041"/>
    </source>
</evidence>
<dbReference type="RefSeq" id="WP_168548808.1">
    <property type="nucleotide sequence ID" value="NZ_JAAXPR010000005.1"/>
</dbReference>
<dbReference type="InterPro" id="IPR051598">
    <property type="entry name" value="TSUP/Inactive_protease-like"/>
</dbReference>
<keyword evidence="8" id="KW-1185">Reference proteome</keyword>
<evidence type="ECO:0000256" key="1">
    <source>
        <dbReference type="ARBA" id="ARBA00004141"/>
    </source>
</evidence>
<proteinExistence type="inferred from homology"/>
<name>A0A7X6MZ51_9STRE</name>
<evidence type="ECO:0000256" key="4">
    <source>
        <dbReference type="ARBA" id="ARBA00022989"/>
    </source>
</evidence>
<organism evidence="7 8">
    <name type="scientific">Streptococcus ovuberis</name>
    <dbReference type="NCBI Taxonomy" id="1936207"/>
    <lineage>
        <taxon>Bacteria</taxon>
        <taxon>Bacillati</taxon>
        <taxon>Bacillota</taxon>
        <taxon>Bacilli</taxon>
        <taxon>Lactobacillales</taxon>
        <taxon>Streptococcaceae</taxon>
        <taxon>Streptococcus</taxon>
    </lineage>
</organism>
<evidence type="ECO:0000256" key="5">
    <source>
        <dbReference type="ARBA" id="ARBA00023136"/>
    </source>
</evidence>
<accession>A0A7X6MZ51</accession>
<keyword evidence="5 6" id="KW-0472">Membrane</keyword>
<feature type="transmembrane region" description="Helical" evidence="6">
    <location>
        <begin position="204"/>
        <end position="223"/>
    </location>
</feature>
<feature type="transmembrane region" description="Helical" evidence="6">
    <location>
        <begin position="238"/>
        <end position="256"/>
    </location>
</feature>